<evidence type="ECO:0000256" key="2">
    <source>
        <dbReference type="SAM" id="MobiDB-lite"/>
    </source>
</evidence>
<evidence type="ECO:0000313" key="5">
    <source>
        <dbReference type="Proteomes" id="UP000594454"/>
    </source>
</evidence>
<dbReference type="OrthoDB" id="3247158at2759"/>
<dbReference type="SMART" id="SM00356">
    <property type="entry name" value="ZnF_C3H1"/>
    <property type="match status" value="4"/>
</dbReference>
<protein>
    <recommendedName>
        <fullName evidence="3">C3H1-type domain-containing protein</fullName>
    </recommendedName>
</protein>
<dbReference type="GO" id="GO:0008270">
    <property type="term" value="F:zinc ion binding"/>
    <property type="evidence" value="ECO:0007669"/>
    <property type="project" value="UniProtKB-KW"/>
</dbReference>
<feature type="compositionally biased region" description="Basic and acidic residues" evidence="2">
    <location>
        <begin position="483"/>
        <end position="496"/>
    </location>
</feature>
<gene>
    <name evidence="4" type="ORF">HERILL_LOCUS6169</name>
</gene>
<feature type="domain" description="C3H1-type" evidence="3">
    <location>
        <begin position="348"/>
        <end position="374"/>
    </location>
</feature>
<name>A0A7R8YRY3_HERIL</name>
<dbReference type="FunCoup" id="A0A7R8YRY3">
    <property type="interactions" value="175"/>
</dbReference>
<keyword evidence="1" id="KW-0862">Zinc</keyword>
<organism evidence="4 5">
    <name type="scientific">Hermetia illucens</name>
    <name type="common">Black soldier fly</name>
    <dbReference type="NCBI Taxonomy" id="343691"/>
    <lineage>
        <taxon>Eukaryota</taxon>
        <taxon>Metazoa</taxon>
        <taxon>Ecdysozoa</taxon>
        <taxon>Arthropoda</taxon>
        <taxon>Hexapoda</taxon>
        <taxon>Insecta</taxon>
        <taxon>Pterygota</taxon>
        <taxon>Neoptera</taxon>
        <taxon>Endopterygota</taxon>
        <taxon>Diptera</taxon>
        <taxon>Brachycera</taxon>
        <taxon>Stratiomyomorpha</taxon>
        <taxon>Stratiomyidae</taxon>
        <taxon>Hermetiinae</taxon>
        <taxon>Hermetia</taxon>
    </lineage>
</organism>
<dbReference type="Proteomes" id="UP000594454">
    <property type="component" value="Chromosome 2"/>
</dbReference>
<feature type="zinc finger region" description="C3H1-type" evidence="1">
    <location>
        <begin position="375"/>
        <end position="401"/>
    </location>
</feature>
<dbReference type="GO" id="GO:0005634">
    <property type="term" value="C:nucleus"/>
    <property type="evidence" value="ECO:0007669"/>
    <property type="project" value="TreeGrafter"/>
</dbReference>
<keyword evidence="5" id="KW-1185">Reference proteome</keyword>
<reference evidence="4 5" key="1">
    <citation type="submission" date="2020-11" db="EMBL/GenBank/DDBJ databases">
        <authorList>
            <person name="Wallbank WR R."/>
            <person name="Pardo Diaz C."/>
            <person name="Kozak K."/>
            <person name="Martin S."/>
            <person name="Jiggins C."/>
            <person name="Moest M."/>
            <person name="Warren A I."/>
            <person name="Generalovic N T."/>
            <person name="Byers J.R.P. K."/>
            <person name="Montejo-Kovacevich G."/>
            <person name="Yen C E."/>
        </authorList>
    </citation>
    <scope>NUCLEOTIDE SEQUENCE [LARGE SCALE GENOMIC DNA]</scope>
</reference>
<feature type="domain" description="C3H1-type" evidence="3">
    <location>
        <begin position="375"/>
        <end position="401"/>
    </location>
</feature>
<dbReference type="PROSITE" id="PS50103">
    <property type="entry name" value="ZF_C3H1"/>
    <property type="match status" value="3"/>
</dbReference>
<accession>A0A7R8YRY3</accession>
<dbReference type="InterPro" id="IPR000571">
    <property type="entry name" value="Znf_CCCH"/>
</dbReference>
<dbReference type="Gene3D" id="4.10.1000.10">
    <property type="entry name" value="Zinc finger, CCCH-type"/>
    <property type="match status" value="2"/>
</dbReference>
<evidence type="ECO:0000313" key="4">
    <source>
        <dbReference type="EMBL" id="CAD7083193.1"/>
    </source>
</evidence>
<keyword evidence="1" id="KW-0479">Metal-binding</keyword>
<feature type="domain" description="C3H1-type" evidence="3">
    <location>
        <begin position="402"/>
        <end position="429"/>
    </location>
</feature>
<keyword evidence="1" id="KW-0863">Zinc-finger</keyword>
<dbReference type="PANTHER" id="PTHR46156">
    <property type="entry name" value="CCCH ZINGC FINGER"/>
    <property type="match status" value="1"/>
</dbReference>
<dbReference type="AlphaFoldDB" id="A0A7R8YRY3"/>
<feature type="zinc finger region" description="C3H1-type" evidence="1">
    <location>
        <begin position="348"/>
        <end position="374"/>
    </location>
</feature>
<dbReference type="InParanoid" id="A0A7R8YRY3"/>
<dbReference type="OMA" id="MVSIHGV"/>
<feature type="compositionally biased region" description="Basic and acidic residues" evidence="2">
    <location>
        <begin position="458"/>
        <end position="476"/>
    </location>
</feature>
<evidence type="ECO:0000256" key="1">
    <source>
        <dbReference type="PROSITE-ProRule" id="PRU00723"/>
    </source>
</evidence>
<feature type="zinc finger region" description="C3H1-type" evidence="1">
    <location>
        <begin position="402"/>
        <end position="429"/>
    </location>
</feature>
<dbReference type="EMBL" id="LR899010">
    <property type="protein sequence ID" value="CAD7083193.1"/>
    <property type="molecule type" value="Genomic_DNA"/>
</dbReference>
<feature type="region of interest" description="Disordered" evidence="2">
    <location>
        <begin position="213"/>
        <end position="237"/>
    </location>
</feature>
<feature type="region of interest" description="Disordered" evidence="2">
    <location>
        <begin position="458"/>
        <end position="533"/>
    </location>
</feature>
<proteinExistence type="predicted"/>
<evidence type="ECO:0000259" key="3">
    <source>
        <dbReference type="PROSITE" id="PS50103"/>
    </source>
</evidence>
<sequence length="550" mass="62119">MEQNPPIENRIYLNPNFGKTHINPNFLRSKPPESIHVNPNFLSKLKPPQPNQVPVPQQGKIISKSRTKLIRAPTDKPAVKIQPPMPGTCVNVVPNGTPNPLIKIGNRKLIRAPLITDVTRIQRPVVLKKPLGVTAVSRVGKYKVDRRSPRTKERKPLRKGFVGKYALSRVAEKELLSPKRVVRTSRRVCRLEKTLKAGKLLLNINGTLYKSSKTKLEKAEENPPNSGHTTKPSSTQHKLGERVVFVRGDKFILDKGGRKLTRAKSDGAEHFALKRIDIGGLTYVADSQDTFVRTNNHKTRNYLSTTKQKSISYLSKRMTKSNMPCPIFRKVGKCAAHESGRCPKVHDKKQVVICPKFLKGECMADKCLLSHDVSLSKMPTCKFFLLGCCTRPECPYLHKKLNERTEICLDFVRGFCKLAEKCDKRHEFICPTFASTGECGKTRCPYSHKKLDTGKFSEKSCSRSSREPRLEIREKVLPPSPPTEDRAPTNHQKLSEGKNASRYFEDRKKRRRVVPPGVSNDEDSPSKQPENTLIAQKRHKLGDLPAFIPL</sequence>
<dbReference type="PANTHER" id="PTHR46156:SF1">
    <property type="entry name" value="ZINC FINGER CCCH DOMAIN-CONTAINING PROTEIN 3"/>
    <property type="match status" value="1"/>
</dbReference>
<feature type="compositionally biased region" description="Polar residues" evidence="2">
    <location>
        <begin position="223"/>
        <end position="237"/>
    </location>
</feature>